<dbReference type="SUPFAM" id="SSF57667">
    <property type="entry name" value="beta-beta-alpha zinc fingers"/>
    <property type="match status" value="5"/>
</dbReference>
<feature type="domain" description="ZAD" evidence="11">
    <location>
        <begin position="10"/>
        <end position="85"/>
    </location>
</feature>
<feature type="domain" description="C2H2-type" evidence="10">
    <location>
        <begin position="259"/>
        <end position="287"/>
    </location>
</feature>
<dbReference type="PROSITE" id="PS50157">
    <property type="entry name" value="ZINC_FINGER_C2H2_2"/>
    <property type="match status" value="9"/>
</dbReference>
<dbReference type="SUPFAM" id="SSF57716">
    <property type="entry name" value="Glucocorticoid receptor-like (DNA-binding domain)"/>
    <property type="match status" value="1"/>
</dbReference>
<evidence type="ECO:0000256" key="4">
    <source>
        <dbReference type="ARBA" id="ARBA00022771"/>
    </source>
</evidence>
<keyword evidence="4 7" id="KW-0863">Zinc-finger</keyword>
<keyword evidence="2 8" id="KW-0479">Metal-binding</keyword>
<feature type="domain" description="C2H2-type" evidence="10">
    <location>
        <begin position="370"/>
        <end position="398"/>
    </location>
</feature>
<gene>
    <name evidence="12" type="ORF">JYU34_001240</name>
</gene>
<proteinExistence type="predicted"/>
<keyword evidence="6" id="KW-0539">Nucleus</keyword>
<feature type="binding site" evidence="8">
    <location>
        <position position="15"/>
    </location>
    <ligand>
        <name>Zn(2+)</name>
        <dbReference type="ChEBI" id="CHEBI:29105"/>
    </ligand>
</feature>
<dbReference type="InterPro" id="IPR013087">
    <property type="entry name" value="Znf_C2H2_type"/>
</dbReference>
<dbReference type="EMBL" id="JAHIBW010000002">
    <property type="protein sequence ID" value="KAG7312859.1"/>
    <property type="molecule type" value="Genomic_DNA"/>
</dbReference>
<evidence type="ECO:0000256" key="8">
    <source>
        <dbReference type="PROSITE-ProRule" id="PRU01263"/>
    </source>
</evidence>
<feature type="binding site" evidence="8">
    <location>
        <position position="58"/>
    </location>
    <ligand>
        <name>Zn(2+)</name>
        <dbReference type="ChEBI" id="CHEBI:29105"/>
    </ligand>
</feature>
<feature type="compositionally biased region" description="Basic and acidic residues" evidence="9">
    <location>
        <begin position="123"/>
        <end position="139"/>
    </location>
</feature>
<keyword evidence="5 8" id="KW-0862">Zinc</keyword>
<accession>A0ABQ7R6D8</accession>
<feature type="compositionally biased region" description="Basic and acidic residues" evidence="9">
    <location>
        <begin position="240"/>
        <end position="251"/>
    </location>
</feature>
<feature type="region of interest" description="Disordered" evidence="9">
    <location>
        <begin position="228"/>
        <end position="251"/>
    </location>
</feature>
<dbReference type="InterPro" id="IPR012934">
    <property type="entry name" value="Znf_AD"/>
</dbReference>
<evidence type="ECO:0000313" key="13">
    <source>
        <dbReference type="Proteomes" id="UP000823941"/>
    </source>
</evidence>
<evidence type="ECO:0000256" key="5">
    <source>
        <dbReference type="ARBA" id="ARBA00022833"/>
    </source>
</evidence>
<dbReference type="Gene3D" id="3.40.1800.20">
    <property type="match status" value="1"/>
</dbReference>
<dbReference type="SMART" id="SM00355">
    <property type="entry name" value="ZnF_C2H2"/>
    <property type="match status" value="10"/>
</dbReference>
<evidence type="ECO:0000256" key="3">
    <source>
        <dbReference type="ARBA" id="ARBA00022737"/>
    </source>
</evidence>
<dbReference type="PANTHER" id="PTHR24390:SF235">
    <property type="entry name" value="GH09339P-RELATED"/>
    <property type="match status" value="1"/>
</dbReference>
<evidence type="ECO:0000313" key="12">
    <source>
        <dbReference type="EMBL" id="KAG7312859.1"/>
    </source>
</evidence>
<dbReference type="PROSITE" id="PS00028">
    <property type="entry name" value="ZINC_FINGER_C2H2_1"/>
    <property type="match status" value="9"/>
</dbReference>
<comment type="subcellular location">
    <subcellularLocation>
        <location evidence="1">Nucleus</location>
    </subcellularLocation>
</comment>
<feature type="compositionally biased region" description="Basic residues" evidence="9">
    <location>
        <begin position="228"/>
        <end position="239"/>
    </location>
</feature>
<feature type="domain" description="C2H2-type" evidence="10">
    <location>
        <begin position="341"/>
        <end position="368"/>
    </location>
</feature>
<feature type="domain" description="C2H2-type" evidence="10">
    <location>
        <begin position="511"/>
        <end position="538"/>
    </location>
</feature>
<feature type="domain" description="C2H2-type" evidence="10">
    <location>
        <begin position="483"/>
        <end position="510"/>
    </location>
</feature>
<organism evidence="12 13">
    <name type="scientific">Plutella xylostella</name>
    <name type="common">Diamondback moth</name>
    <name type="synonym">Plutella maculipennis</name>
    <dbReference type="NCBI Taxonomy" id="51655"/>
    <lineage>
        <taxon>Eukaryota</taxon>
        <taxon>Metazoa</taxon>
        <taxon>Ecdysozoa</taxon>
        <taxon>Arthropoda</taxon>
        <taxon>Hexapoda</taxon>
        <taxon>Insecta</taxon>
        <taxon>Pterygota</taxon>
        <taxon>Neoptera</taxon>
        <taxon>Endopterygota</taxon>
        <taxon>Lepidoptera</taxon>
        <taxon>Glossata</taxon>
        <taxon>Ditrysia</taxon>
        <taxon>Yponomeutoidea</taxon>
        <taxon>Plutellidae</taxon>
        <taxon>Plutella</taxon>
    </lineage>
</organism>
<evidence type="ECO:0000259" key="10">
    <source>
        <dbReference type="PROSITE" id="PS50157"/>
    </source>
</evidence>
<dbReference type="SMART" id="SM00868">
    <property type="entry name" value="zf-AD"/>
    <property type="match status" value="2"/>
</dbReference>
<feature type="domain" description="C2H2-type" evidence="10">
    <location>
        <begin position="427"/>
        <end position="454"/>
    </location>
</feature>
<dbReference type="Proteomes" id="UP000823941">
    <property type="component" value="Chromosome 2"/>
</dbReference>
<dbReference type="Pfam" id="PF07776">
    <property type="entry name" value="zf-AD"/>
    <property type="match status" value="1"/>
</dbReference>
<evidence type="ECO:0000259" key="11">
    <source>
        <dbReference type="PROSITE" id="PS51915"/>
    </source>
</evidence>
<feature type="domain" description="C2H2-type" evidence="10">
    <location>
        <begin position="296"/>
        <end position="323"/>
    </location>
</feature>
<dbReference type="PANTHER" id="PTHR24390">
    <property type="entry name" value="ZINC FINGER PROTEIN"/>
    <property type="match status" value="1"/>
</dbReference>
<dbReference type="InterPro" id="IPR036236">
    <property type="entry name" value="Znf_C2H2_sf"/>
</dbReference>
<evidence type="ECO:0000256" key="2">
    <source>
        <dbReference type="ARBA" id="ARBA00022723"/>
    </source>
</evidence>
<evidence type="ECO:0000256" key="6">
    <source>
        <dbReference type="ARBA" id="ARBA00023242"/>
    </source>
</evidence>
<dbReference type="Pfam" id="PF00096">
    <property type="entry name" value="zf-C2H2"/>
    <property type="match status" value="3"/>
</dbReference>
<keyword evidence="3" id="KW-0677">Repeat</keyword>
<dbReference type="Pfam" id="PF13894">
    <property type="entry name" value="zf-C2H2_4"/>
    <property type="match status" value="1"/>
</dbReference>
<dbReference type="PROSITE" id="PS51915">
    <property type="entry name" value="ZAD"/>
    <property type="match status" value="1"/>
</dbReference>
<feature type="binding site" evidence="8">
    <location>
        <position position="61"/>
    </location>
    <ligand>
        <name>Zn(2+)</name>
        <dbReference type="ChEBI" id="CHEBI:29105"/>
    </ligand>
</feature>
<name>A0ABQ7R6D8_PLUXY</name>
<feature type="binding site" evidence="8">
    <location>
        <position position="12"/>
    </location>
    <ligand>
        <name>Zn(2+)</name>
        <dbReference type="ChEBI" id="CHEBI:29105"/>
    </ligand>
</feature>
<reference evidence="12 13" key="1">
    <citation type="submission" date="2021-06" db="EMBL/GenBank/DDBJ databases">
        <title>A haploid diamondback moth (Plutella xylostella L.) genome assembly resolves 31 chromosomes and identifies a diamide resistance mutation.</title>
        <authorList>
            <person name="Ward C.M."/>
            <person name="Perry K.D."/>
            <person name="Baker G."/>
            <person name="Powis K."/>
            <person name="Heckel D.G."/>
            <person name="Baxter S.W."/>
        </authorList>
    </citation>
    <scope>NUCLEOTIDE SEQUENCE [LARGE SCALE GENOMIC DNA]</scope>
    <source>
        <strain evidence="12 13">LV</strain>
        <tissue evidence="12">Single pupa</tissue>
    </source>
</reference>
<evidence type="ECO:0000256" key="9">
    <source>
        <dbReference type="SAM" id="MobiDB-lite"/>
    </source>
</evidence>
<comment type="caution">
    <text evidence="12">The sequence shown here is derived from an EMBL/GenBank/DDBJ whole genome shotgun (WGS) entry which is preliminary data.</text>
</comment>
<dbReference type="Pfam" id="PF13912">
    <property type="entry name" value="zf-C2H2_6"/>
    <property type="match status" value="1"/>
</dbReference>
<sequence>MDKVEVSSENLCRTCMGKAVDLRSLTSTTIGDRTLSDVLCFVANIIVKPDDKLPKHICADCEAQMKLSDTFKRRCLDVESRFHMLINNSDQNSKVASNLIKSEDVKYPYQCFIKDLDPDAKEELEETVNKNEQDPKDDNNVSSEVISQDDVKEEILDSDSIDIDYGTFPNDFEDYESLPLEDHEKYMIQFKAEDKSIVSCSLCNFVCITKEEHEEHLRKKHFRGKLVKKEPKTKKRKALDRKSSHENIENELDKQEESFVCPVCAEQIIGADAFKKHMKQSHKYTKPDYKEPEKLYECSHCMRKFAKKVTLATHLKRHENQPLPSNPSCTKSEYKNTEKKFECSYCLRKFAKKVTLAAHAKRHENPPTSHVCIICKRDFRHRAHLDNHILSVHTTQDGYKCDYCLKSFPNEDSLKLHKEAHNSEKKHKCPMCEKAFNMLSTLRDHIRVHTGEKPYLCPTCGKGFTQNTNLQEHLRRHQGIKPFKCEMCERRFVSKGELSAHARKHSGAHPFVCSDCGNAFTTSSSLVKHRRTHTGERPYACDMCHMKFAASGKK</sequence>
<evidence type="ECO:0000256" key="1">
    <source>
        <dbReference type="ARBA" id="ARBA00004123"/>
    </source>
</evidence>
<feature type="domain" description="C2H2-type" evidence="10">
    <location>
        <begin position="455"/>
        <end position="482"/>
    </location>
</feature>
<feature type="region of interest" description="Disordered" evidence="9">
    <location>
        <begin position="123"/>
        <end position="149"/>
    </location>
</feature>
<feature type="domain" description="C2H2-type" evidence="10">
    <location>
        <begin position="399"/>
        <end position="426"/>
    </location>
</feature>
<keyword evidence="13" id="KW-1185">Reference proteome</keyword>
<evidence type="ECO:0000256" key="7">
    <source>
        <dbReference type="PROSITE-ProRule" id="PRU00042"/>
    </source>
</evidence>
<dbReference type="Gene3D" id="3.30.160.60">
    <property type="entry name" value="Classic Zinc Finger"/>
    <property type="match status" value="8"/>
</dbReference>
<protein>
    <submittedName>
        <fullName evidence="12">Uncharacterized protein</fullName>
    </submittedName>
</protein>